<dbReference type="PANTHER" id="PTHR33164:SF64">
    <property type="entry name" value="TRANSCRIPTIONAL REGULATOR SLYA"/>
    <property type="match status" value="1"/>
</dbReference>
<dbReference type="Pfam" id="PF12802">
    <property type="entry name" value="MarR_2"/>
    <property type="match status" value="1"/>
</dbReference>
<evidence type="ECO:0000256" key="2">
    <source>
        <dbReference type="ARBA" id="ARBA00023125"/>
    </source>
</evidence>
<dbReference type="AlphaFoldDB" id="A0A6N6VEG6"/>
<proteinExistence type="predicted"/>
<protein>
    <submittedName>
        <fullName evidence="5">MarR family transcriptional regulator</fullName>
    </submittedName>
</protein>
<dbReference type="GO" id="GO:0003700">
    <property type="term" value="F:DNA-binding transcription factor activity"/>
    <property type="evidence" value="ECO:0007669"/>
    <property type="project" value="InterPro"/>
</dbReference>
<dbReference type="InterPro" id="IPR036388">
    <property type="entry name" value="WH-like_DNA-bd_sf"/>
</dbReference>
<organism evidence="5 6">
    <name type="scientific">Parvibaculum sedimenti</name>
    <dbReference type="NCBI Taxonomy" id="2608632"/>
    <lineage>
        <taxon>Bacteria</taxon>
        <taxon>Pseudomonadati</taxon>
        <taxon>Pseudomonadota</taxon>
        <taxon>Alphaproteobacteria</taxon>
        <taxon>Hyphomicrobiales</taxon>
        <taxon>Parvibaculaceae</taxon>
        <taxon>Parvibaculum</taxon>
    </lineage>
</organism>
<dbReference type="Proteomes" id="UP000468901">
    <property type="component" value="Unassembled WGS sequence"/>
</dbReference>
<evidence type="ECO:0000313" key="6">
    <source>
        <dbReference type="Proteomes" id="UP000468901"/>
    </source>
</evidence>
<keyword evidence="6" id="KW-1185">Reference proteome</keyword>
<accession>A0A6N6VEG6</accession>
<dbReference type="PRINTS" id="PR00598">
    <property type="entry name" value="HTHMARR"/>
</dbReference>
<keyword evidence="2" id="KW-0238">DNA-binding</keyword>
<name>A0A6N6VEG6_9HYPH</name>
<dbReference type="GO" id="GO:0006950">
    <property type="term" value="P:response to stress"/>
    <property type="evidence" value="ECO:0007669"/>
    <property type="project" value="TreeGrafter"/>
</dbReference>
<dbReference type="InterPro" id="IPR000835">
    <property type="entry name" value="HTH_MarR-typ"/>
</dbReference>
<dbReference type="RefSeq" id="WP_152217395.1">
    <property type="nucleotide sequence ID" value="NZ_JBAQYD010000222.1"/>
</dbReference>
<evidence type="ECO:0000313" key="5">
    <source>
        <dbReference type="EMBL" id="KAB7738629.1"/>
    </source>
</evidence>
<dbReference type="PANTHER" id="PTHR33164">
    <property type="entry name" value="TRANSCRIPTIONAL REGULATOR, MARR FAMILY"/>
    <property type="match status" value="1"/>
</dbReference>
<keyword evidence="3" id="KW-0804">Transcription</keyword>
<sequence>MERHLTRNEFGLWLLRVSRLWRREANAAVEEFGLSEATTLPLVQLGRLGGGVRQMELAAALGIEGPSLVPQLDALEKAKLVIRKPDPTDRRAKTLFLTARGEALLKKLEPHLADIRARLLAEVSEEDLATCFEVMGKIQAAAQALHQEKAQRSRE</sequence>
<evidence type="ECO:0000256" key="3">
    <source>
        <dbReference type="ARBA" id="ARBA00023163"/>
    </source>
</evidence>
<dbReference type="SMART" id="SM00347">
    <property type="entry name" value="HTH_MARR"/>
    <property type="match status" value="1"/>
</dbReference>
<dbReference type="SUPFAM" id="SSF46785">
    <property type="entry name" value="Winged helix' DNA-binding domain"/>
    <property type="match status" value="1"/>
</dbReference>
<dbReference type="Gene3D" id="1.10.10.10">
    <property type="entry name" value="Winged helix-like DNA-binding domain superfamily/Winged helix DNA-binding domain"/>
    <property type="match status" value="1"/>
</dbReference>
<reference evidence="5 6" key="1">
    <citation type="submission" date="2019-09" db="EMBL/GenBank/DDBJ databases">
        <title>Parvibaculum sedimenti sp. nov., isolated from sediment.</title>
        <authorList>
            <person name="Wang Y."/>
        </authorList>
    </citation>
    <scope>NUCLEOTIDE SEQUENCE [LARGE SCALE GENOMIC DNA]</scope>
    <source>
        <strain evidence="5 6">HXT-9</strain>
    </source>
</reference>
<dbReference type="EMBL" id="WESC01000018">
    <property type="protein sequence ID" value="KAB7738629.1"/>
    <property type="molecule type" value="Genomic_DNA"/>
</dbReference>
<gene>
    <name evidence="5" type="ORF">F2P47_16025</name>
</gene>
<dbReference type="GO" id="GO:0003677">
    <property type="term" value="F:DNA binding"/>
    <property type="evidence" value="ECO:0007669"/>
    <property type="project" value="UniProtKB-KW"/>
</dbReference>
<comment type="caution">
    <text evidence="5">The sequence shown here is derived from an EMBL/GenBank/DDBJ whole genome shotgun (WGS) entry which is preliminary data.</text>
</comment>
<keyword evidence="1" id="KW-0805">Transcription regulation</keyword>
<evidence type="ECO:0000259" key="4">
    <source>
        <dbReference type="PROSITE" id="PS50995"/>
    </source>
</evidence>
<dbReference type="InterPro" id="IPR036390">
    <property type="entry name" value="WH_DNA-bd_sf"/>
</dbReference>
<dbReference type="InterPro" id="IPR039422">
    <property type="entry name" value="MarR/SlyA-like"/>
</dbReference>
<evidence type="ECO:0000256" key="1">
    <source>
        <dbReference type="ARBA" id="ARBA00023015"/>
    </source>
</evidence>
<dbReference type="PROSITE" id="PS50995">
    <property type="entry name" value="HTH_MARR_2"/>
    <property type="match status" value="1"/>
</dbReference>
<feature type="domain" description="HTH marR-type" evidence="4">
    <location>
        <begin position="7"/>
        <end position="140"/>
    </location>
</feature>